<keyword evidence="1" id="KW-0479">Metal-binding</keyword>
<feature type="domain" description="Zinc finger PHD-type" evidence="5">
    <location>
        <begin position="186"/>
        <end position="230"/>
    </location>
</feature>
<name>A0A0D1XAM8_9PEZI</name>
<evidence type="ECO:0000256" key="4">
    <source>
        <dbReference type="SAM" id="MobiDB-lite"/>
    </source>
</evidence>
<evidence type="ECO:0000313" key="6">
    <source>
        <dbReference type="EMBL" id="KIV99270.1"/>
    </source>
</evidence>
<dbReference type="OrthoDB" id="436852at2759"/>
<dbReference type="SUPFAM" id="SSF57903">
    <property type="entry name" value="FYVE/PHD zinc finger"/>
    <property type="match status" value="1"/>
</dbReference>
<proteinExistence type="predicted"/>
<evidence type="ECO:0000256" key="1">
    <source>
        <dbReference type="ARBA" id="ARBA00022723"/>
    </source>
</evidence>
<evidence type="ECO:0000256" key="3">
    <source>
        <dbReference type="ARBA" id="ARBA00022833"/>
    </source>
</evidence>
<dbReference type="EMBL" id="KN847580">
    <property type="protein sequence ID" value="KIV99270.1"/>
    <property type="molecule type" value="Genomic_DNA"/>
</dbReference>
<dbReference type="Pfam" id="PF00628">
    <property type="entry name" value="PHD"/>
    <property type="match status" value="1"/>
</dbReference>
<dbReference type="GO" id="GO:0008270">
    <property type="term" value="F:zinc ion binding"/>
    <property type="evidence" value="ECO:0007669"/>
    <property type="project" value="UniProtKB-KW"/>
</dbReference>
<dbReference type="InParanoid" id="A0A0D1XAM8"/>
<dbReference type="AlphaFoldDB" id="A0A0D1XAM8"/>
<sequence>MATYQDINILTDYLGVPFNVALDAIRRANGNVHIAADLVFRKTDRRRSTRSERAGLSQNPLALSRTSSQETTVVTSEFEYCSDRDNSDDLCRTTACDPVHVLHLPAGGSNESWEVADSPHSPLATVSLSISRLIRRATKTGDVQTKTKAPTVAPRTEGTDVVTSPCIGRAPGTELHPEDGKKNSTPCVCQEAKNSRMVQCSTCERWYHYECAHLAEDNMPTGPWYCHFEVNASTPPLDRNGSKFNELESRALYLTVKKLAPLGKGFWEKVSDRLLSDFNIRRTATSVKFDWVRNSSAIWGFDERTAVQYSERQEQERKTLLRCQISGTVMPTKIGFRAIGEGLHSSETTTEVDIRKRKPSKATWPPGKLRNPVQLVDGGHEEEDGNLALIRPRITAMKRKRATVLDDNEDNNINTGVDNDCPGVSTFKRVRSAQEATGGKFIKGVEALGNRAPTVPSASRRAVLASSHVAAWEQATNTADTNAAIAVRAPASPATLMTPSLADTGRGTTQDVIIFGTSDDSSSPTPPAEDAFLRGNVLHVVGGVDTHISHWFCCYGPAIQFQSRFEALAEHRRSVKEYLRDIEPDLDWYEGPWEGVNELLWTGDEEHQLRYMFEEA</sequence>
<keyword evidence="2" id="KW-0863">Zinc-finger</keyword>
<keyword evidence="7" id="KW-1185">Reference proteome</keyword>
<dbReference type="VEuPathDB" id="FungiDB:PV09_09039"/>
<dbReference type="Proteomes" id="UP000053259">
    <property type="component" value="Unassembled WGS sequence"/>
</dbReference>
<reference evidence="6 7" key="1">
    <citation type="submission" date="2015-01" db="EMBL/GenBank/DDBJ databases">
        <title>The Genome Sequence of Ochroconis gallopava CBS43764.</title>
        <authorList>
            <consortium name="The Broad Institute Genomics Platform"/>
            <person name="Cuomo C."/>
            <person name="de Hoog S."/>
            <person name="Gorbushina A."/>
            <person name="Stielow B."/>
            <person name="Teixiera M."/>
            <person name="Abouelleil A."/>
            <person name="Chapman S.B."/>
            <person name="Priest M."/>
            <person name="Young S.K."/>
            <person name="Wortman J."/>
            <person name="Nusbaum C."/>
            <person name="Birren B."/>
        </authorList>
    </citation>
    <scope>NUCLEOTIDE SEQUENCE [LARGE SCALE GENOMIC DNA]</scope>
    <source>
        <strain evidence="6 7">CBS 43764</strain>
    </source>
</reference>
<dbReference type="SMART" id="SM00249">
    <property type="entry name" value="PHD"/>
    <property type="match status" value="1"/>
</dbReference>
<organism evidence="6 7">
    <name type="scientific">Verruconis gallopava</name>
    <dbReference type="NCBI Taxonomy" id="253628"/>
    <lineage>
        <taxon>Eukaryota</taxon>
        <taxon>Fungi</taxon>
        <taxon>Dikarya</taxon>
        <taxon>Ascomycota</taxon>
        <taxon>Pezizomycotina</taxon>
        <taxon>Dothideomycetes</taxon>
        <taxon>Pleosporomycetidae</taxon>
        <taxon>Venturiales</taxon>
        <taxon>Sympoventuriaceae</taxon>
        <taxon>Verruconis</taxon>
    </lineage>
</organism>
<dbReference type="InterPro" id="IPR011011">
    <property type="entry name" value="Znf_FYVE_PHD"/>
</dbReference>
<dbReference type="GeneID" id="27317012"/>
<accession>A0A0D1XAM8</accession>
<keyword evidence="3" id="KW-0862">Zinc</keyword>
<evidence type="ECO:0000313" key="7">
    <source>
        <dbReference type="Proteomes" id="UP000053259"/>
    </source>
</evidence>
<dbReference type="RefSeq" id="XP_016209140.1">
    <property type="nucleotide sequence ID" value="XM_016363029.1"/>
</dbReference>
<dbReference type="InterPro" id="IPR013083">
    <property type="entry name" value="Znf_RING/FYVE/PHD"/>
</dbReference>
<dbReference type="InterPro" id="IPR001965">
    <property type="entry name" value="Znf_PHD"/>
</dbReference>
<dbReference type="CDD" id="cd15489">
    <property type="entry name" value="PHD_SF"/>
    <property type="match status" value="1"/>
</dbReference>
<gene>
    <name evidence="6" type="ORF">PV09_09039</name>
</gene>
<dbReference type="Gene3D" id="3.30.40.10">
    <property type="entry name" value="Zinc/RING finger domain, C3HC4 (zinc finger)"/>
    <property type="match status" value="1"/>
</dbReference>
<dbReference type="InterPro" id="IPR019787">
    <property type="entry name" value="Znf_PHD-finger"/>
</dbReference>
<feature type="region of interest" description="Disordered" evidence="4">
    <location>
        <begin position="356"/>
        <end position="378"/>
    </location>
</feature>
<dbReference type="HOGENOM" id="CLU_443587_0_0_1"/>
<protein>
    <recommendedName>
        <fullName evidence="5">Zinc finger PHD-type domain-containing protein</fullName>
    </recommendedName>
</protein>
<evidence type="ECO:0000259" key="5">
    <source>
        <dbReference type="SMART" id="SM00249"/>
    </source>
</evidence>
<feature type="region of interest" description="Disordered" evidence="4">
    <location>
        <begin position="141"/>
        <end position="185"/>
    </location>
</feature>
<evidence type="ECO:0000256" key="2">
    <source>
        <dbReference type="ARBA" id="ARBA00022771"/>
    </source>
</evidence>